<sequence>MGSILPTILLAFCAWALWRLVSFIRTRIVTAHLQRIRGPQATSLWTGNLQQFFSRDAAEYQRCLARQYGPVTKLNGFLSTPILYVSDPKALHTILIKEEHVFHESEDFISTNKLVFGSHALVSTLGVQHSRQRKLLNPVFSVNHMRHMIPLFYNVTYSLRDAIMSRVDGEQHEIDMLGWMGRTALELIGQGGLGYSFDPLVEDRTDEYGDALKSLLPSLSGLALFRKLNVIGPKFLPAWACRALVEMFPKGTSVHRVKDIVDTMDTRSREIFKVKKAAIAKGDAEVVKQAAEGKDIISILMRANSVADAADRLSEEEVIHQMSILIFAAMDTTSNTLSRILQLLAEHPDTQEKLRQELSNAGAADGLTYDELNRLQLLDSICRETLRVYPPVTMLSRVATKDTVLPLSEPIYDKNGKRMDEIAMPKGSEVWLDFFGCNTSKALWGEDAYEWKPERWMSPLPAAVTDAHIPGVYSNLLTFLGGKRACIGFKFSEMEMKVVLSVLVTSFTFELPDKSIKWNVAGVWYPSLKEDRAKPQMPLNVRPYKGTRA</sequence>
<dbReference type="GO" id="GO:0005506">
    <property type="term" value="F:iron ion binding"/>
    <property type="evidence" value="ECO:0007669"/>
    <property type="project" value="InterPro"/>
</dbReference>
<evidence type="ECO:0000256" key="8">
    <source>
        <dbReference type="ARBA" id="ARBA00023033"/>
    </source>
</evidence>
<comment type="similarity">
    <text evidence="3">Belongs to the cytochrome P450 family.</text>
</comment>
<gene>
    <name evidence="10" type="ORF">FOMPIDRAFT_83571</name>
</gene>
<dbReference type="GO" id="GO:0020037">
    <property type="term" value="F:heme binding"/>
    <property type="evidence" value="ECO:0007669"/>
    <property type="project" value="InterPro"/>
</dbReference>
<evidence type="ECO:0000256" key="7">
    <source>
        <dbReference type="ARBA" id="ARBA00023004"/>
    </source>
</evidence>
<name>S8EEF7_FOMSC</name>
<reference evidence="10 11" key="1">
    <citation type="journal article" date="2012" name="Science">
        <title>The Paleozoic origin of enzymatic lignin decomposition reconstructed from 31 fungal genomes.</title>
        <authorList>
            <person name="Floudas D."/>
            <person name="Binder M."/>
            <person name="Riley R."/>
            <person name="Barry K."/>
            <person name="Blanchette R.A."/>
            <person name="Henrissat B."/>
            <person name="Martinez A.T."/>
            <person name="Otillar R."/>
            <person name="Spatafora J.W."/>
            <person name="Yadav J.S."/>
            <person name="Aerts A."/>
            <person name="Benoit I."/>
            <person name="Boyd A."/>
            <person name="Carlson A."/>
            <person name="Copeland A."/>
            <person name="Coutinho P.M."/>
            <person name="de Vries R.P."/>
            <person name="Ferreira P."/>
            <person name="Findley K."/>
            <person name="Foster B."/>
            <person name="Gaskell J."/>
            <person name="Glotzer D."/>
            <person name="Gorecki P."/>
            <person name="Heitman J."/>
            <person name="Hesse C."/>
            <person name="Hori C."/>
            <person name="Igarashi K."/>
            <person name="Jurgens J.A."/>
            <person name="Kallen N."/>
            <person name="Kersten P."/>
            <person name="Kohler A."/>
            <person name="Kuees U."/>
            <person name="Kumar T.K.A."/>
            <person name="Kuo A."/>
            <person name="LaButti K."/>
            <person name="Larrondo L.F."/>
            <person name="Lindquist E."/>
            <person name="Ling A."/>
            <person name="Lombard V."/>
            <person name="Lucas S."/>
            <person name="Lundell T."/>
            <person name="Martin R."/>
            <person name="McLaughlin D.J."/>
            <person name="Morgenstern I."/>
            <person name="Morin E."/>
            <person name="Murat C."/>
            <person name="Nagy L.G."/>
            <person name="Nolan M."/>
            <person name="Ohm R.A."/>
            <person name="Patyshakuliyeva A."/>
            <person name="Rokas A."/>
            <person name="Ruiz-Duenas F.J."/>
            <person name="Sabat G."/>
            <person name="Salamov A."/>
            <person name="Samejima M."/>
            <person name="Schmutz J."/>
            <person name="Slot J.C."/>
            <person name="St John F."/>
            <person name="Stenlid J."/>
            <person name="Sun H."/>
            <person name="Sun S."/>
            <person name="Syed K."/>
            <person name="Tsang A."/>
            <person name="Wiebenga A."/>
            <person name="Young D."/>
            <person name="Pisabarro A."/>
            <person name="Eastwood D.C."/>
            <person name="Martin F."/>
            <person name="Cullen D."/>
            <person name="Grigoriev I.V."/>
            <person name="Hibbett D.S."/>
        </authorList>
    </citation>
    <scope>NUCLEOTIDE SEQUENCE</scope>
    <source>
        <strain evidence="11">FP-58527</strain>
    </source>
</reference>
<dbReference type="STRING" id="743788.S8EEF7"/>
<dbReference type="InterPro" id="IPR036396">
    <property type="entry name" value="Cyt_P450_sf"/>
</dbReference>
<comment type="pathway">
    <text evidence="2">Secondary metabolite biosynthesis.</text>
</comment>
<evidence type="ECO:0000256" key="2">
    <source>
        <dbReference type="ARBA" id="ARBA00005179"/>
    </source>
</evidence>
<dbReference type="eggNOG" id="KOG0157">
    <property type="taxonomic scope" value="Eukaryota"/>
</dbReference>
<keyword evidence="4 9" id="KW-0349">Heme</keyword>
<dbReference type="PRINTS" id="PR00463">
    <property type="entry name" value="EP450I"/>
</dbReference>
<comment type="cofactor">
    <cofactor evidence="1 9">
        <name>heme</name>
        <dbReference type="ChEBI" id="CHEBI:30413"/>
    </cofactor>
</comment>
<evidence type="ECO:0000256" key="9">
    <source>
        <dbReference type="PIRSR" id="PIRSR602401-1"/>
    </source>
</evidence>
<keyword evidence="5 9" id="KW-0479">Metal-binding</keyword>
<evidence type="ECO:0000256" key="5">
    <source>
        <dbReference type="ARBA" id="ARBA00022723"/>
    </source>
</evidence>
<keyword evidence="11" id="KW-1185">Reference proteome</keyword>
<dbReference type="InterPro" id="IPR001128">
    <property type="entry name" value="Cyt_P450"/>
</dbReference>
<dbReference type="Pfam" id="PF00067">
    <property type="entry name" value="p450"/>
    <property type="match status" value="1"/>
</dbReference>
<dbReference type="GO" id="GO:0004497">
    <property type="term" value="F:monooxygenase activity"/>
    <property type="evidence" value="ECO:0007669"/>
    <property type="project" value="UniProtKB-KW"/>
</dbReference>
<dbReference type="CDD" id="cd11069">
    <property type="entry name" value="CYP_FUM15-like"/>
    <property type="match status" value="1"/>
</dbReference>
<evidence type="ECO:0000256" key="4">
    <source>
        <dbReference type="ARBA" id="ARBA00022617"/>
    </source>
</evidence>
<dbReference type="PRINTS" id="PR00385">
    <property type="entry name" value="P450"/>
</dbReference>
<dbReference type="SUPFAM" id="SSF48264">
    <property type="entry name" value="Cytochrome P450"/>
    <property type="match status" value="1"/>
</dbReference>
<evidence type="ECO:0000256" key="6">
    <source>
        <dbReference type="ARBA" id="ARBA00023002"/>
    </source>
</evidence>
<dbReference type="InterPro" id="IPR002401">
    <property type="entry name" value="Cyt_P450_E_grp-I"/>
</dbReference>
<evidence type="ECO:0000256" key="3">
    <source>
        <dbReference type="ARBA" id="ARBA00010617"/>
    </source>
</evidence>
<accession>S8EEF7</accession>
<dbReference type="GO" id="GO:0016705">
    <property type="term" value="F:oxidoreductase activity, acting on paired donors, with incorporation or reduction of molecular oxygen"/>
    <property type="evidence" value="ECO:0007669"/>
    <property type="project" value="InterPro"/>
</dbReference>
<evidence type="ECO:0000313" key="11">
    <source>
        <dbReference type="Proteomes" id="UP000015241"/>
    </source>
</evidence>
<dbReference type="AlphaFoldDB" id="S8EEF7"/>
<evidence type="ECO:0000313" key="10">
    <source>
        <dbReference type="EMBL" id="EPT01624.1"/>
    </source>
</evidence>
<protein>
    <recommendedName>
        <fullName evidence="12">Cytochrome P450</fullName>
    </recommendedName>
</protein>
<organism evidence="10 11">
    <name type="scientific">Fomitopsis schrenkii</name>
    <name type="common">Brown rot fungus</name>
    <dbReference type="NCBI Taxonomy" id="2126942"/>
    <lineage>
        <taxon>Eukaryota</taxon>
        <taxon>Fungi</taxon>
        <taxon>Dikarya</taxon>
        <taxon>Basidiomycota</taxon>
        <taxon>Agaricomycotina</taxon>
        <taxon>Agaricomycetes</taxon>
        <taxon>Polyporales</taxon>
        <taxon>Fomitopsis</taxon>
    </lineage>
</organism>
<dbReference type="PANTHER" id="PTHR24305">
    <property type="entry name" value="CYTOCHROME P450"/>
    <property type="match status" value="1"/>
</dbReference>
<dbReference type="Gene3D" id="1.10.630.10">
    <property type="entry name" value="Cytochrome P450"/>
    <property type="match status" value="1"/>
</dbReference>
<dbReference type="OrthoDB" id="1470350at2759"/>
<keyword evidence="8" id="KW-0503">Monooxygenase</keyword>
<dbReference type="InParanoid" id="S8EEF7"/>
<keyword evidence="7 9" id="KW-0408">Iron</keyword>
<dbReference type="Proteomes" id="UP000015241">
    <property type="component" value="Unassembled WGS sequence"/>
</dbReference>
<proteinExistence type="inferred from homology"/>
<feature type="binding site" description="axial binding residue" evidence="9">
    <location>
        <position position="486"/>
    </location>
    <ligand>
        <name>heme</name>
        <dbReference type="ChEBI" id="CHEBI:30413"/>
    </ligand>
    <ligandPart>
        <name>Fe</name>
        <dbReference type="ChEBI" id="CHEBI:18248"/>
    </ligandPart>
</feature>
<dbReference type="EMBL" id="KE504140">
    <property type="protein sequence ID" value="EPT01624.1"/>
    <property type="molecule type" value="Genomic_DNA"/>
</dbReference>
<evidence type="ECO:0000256" key="1">
    <source>
        <dbReference type="ARBA" id="ARBA00001971"/>
    </source>
</evidence>
<dbReference type="PANTHER" id="PTHR24305:SF166">
    <property type="entry name" value="CYTOCHROME P450 12A4, MITOCHONDRIAL-RELATED"/>
    <property type="match status" value="1"/>
</dbReference>
<dbReference type="InterPro" id="IPR050121">
    <property type="entry name" value="Cytochrome_P450_monoxygenase"/>
</dbReference>
<dbReference type="HOGENOM" id="CLU_001570_5_11_1"/>
<keyword evidence="6" id="KW-0560">Oxidoreductase</keyword>
<evidence type="ECO:0008006" key="12">
    <source>
        <dbReference type="Google" id="ProtNLM"/>
    </source>
</evidence>